<proteinExistence type="predicted"/>
<evidence type="ECO:0000313" key="2">
    <source>
        <dbReference type="EMBL" id="CAG6622320.1"/>
    </source>
</evidence>
<accession>A0A8D8M5D3</accession>
<organism evidence="2">
    <name type="scientific">Cacopsylla melanoneura</name>
    <dbReference type="NCBI Taxonomy" id="428564"/>
    <lineage>
        <taxon>Eukaryota</taxon>
        <taxon>Metazoa</taxon>
        <taxon>Ecdysozoa</taxon>
        <taxon>Arthropoda</taxon>
        <taxon>Hexapoda</taxon>
        <taxon>Insecta</taxon>
        <taxon>Pterygota</taxon>
        <taxon>Neoptera</taxon>
        <taxon>Paraneoptera</taxon>
        <taxon>Hemiptera</taxon>
        <taxon>Sternorrhyncha</taxon>
        <taxon>Psylloidea</taxon>
        <taxon>Psyllidae</taxon>
        <taxon>Psyllinae</taxon>
        <taxon>Cacopsylla</taxon>
    </lineage>
</organism>
<evidence type="ECO:0000256" key="1">
    <source>
        <dbReference type="SAM" id="Phobius"/>
    </source>
</evidence>
<dbReference type="EMBL" id="HBUF01052242">
    <property type="protein sequence ID" value="CAG6622320.1"/>
    <property type="molecule type" value="Transcribed_RNA"/>
</dbReference>
<keyword evidence="1" id="KW-0472">Membrane</keyword>
<name>A0A8D8M5D3_9HEMI</name>
<reference evidence="2" key="1">
    <citation type="submission" date="2021-05" db="EMBL/GenBank/DDBJ databases">
        <authorList>
            <person name="Alioto T."/>
            <person name="Alioto T."/>
            <person name="Gomez Garrido J."/>
        </authorList>
    </citation>
    <scope>NUCLEOTIDE SEQUENCE</scope>
</reference>
<keyword evidence="1" id="KW-1133">Transmembrane helix</keyword>
<sequence length="120" mass="12750">MLQNCIPVSIGGVPITVSRNVSSPQLAAAPSQNIVTTSSAGTTMLLANSPKNGTKAHQAFRTATIPGAAVRNLIQTGTTGQSLQFLSKIQNKTSVILLMLFCLILLDTNWHHWAIITVPE</sequence>
<protein>
    <submittedName>
        <fullName evidence="2">Uncharacterized protein</fullName>
    </submittedName>
</protein>
<dbReference type="AlphaFoldDB" id="A0A8D8M5D3"/>
<feature type="transmembrane region" description="Helical" evidence="1">
    <location>
        <begin position="95"/>
        <end position="116"/>
    </location>
</feature>
<keyword evidence="1" id="KW-0812">Transmembrane</keyword>